<name>A0A7W4YFK5_9MICO</name>
<accession>A0A7W4YFK5</accession>
<evidence type="ECO:0000313" key="1">
    <source>
        <dbReference type="EMBL" id="MBB2956960.1"/>
    </source>
</evidence>
<dbReference type="EMBL" id="JACHWJ010000001">
    <property type="protein sequence ID" value="MBB2956960.1"/>
    <property type="molecule type" value="Genomic_DNA"/>
</dbReference>
<protein>
    <submittedName>
        <fullName evidence="1">Uncharacterized protein</fullName>
    </submittedName>
</protein>
<keyword evidence="2" id="KW-1185">Reference proteome</keyword>
<evidence type="ECO:0000313" key="2">
    <source>
        <dbReference type="Proteomes" id="UP000545286"/>
    </source>
</evidence>
<comment type="caution">
    <text evidence="1">The sequence shown here is derived from an EMBL/GenBank/DDBJ whole genome shotgun (WGS) entry which is preliminary data.</text>
</comment>
<dbReference type="Proteomes" id="UP000545286">
    <property type="component" value="Unassembled WGS sequence"/>
</dbReference>
<dbReference type="RefSeq" id="WP_183623425.1">
    <property type="nucleotide sequence ID" value="NZ_JACHWJ010000001.1"/>
</dbReference>
<organism evidence="1 2">
    <name type="scientific">Pseudoclavibacter helvolus</name>
    <dbReference type="NCBI Taxonomy" id="255205"/>
    <lineage>
        <taxon>Bacteria</taxon>
        <taxon>Bacillati</taxon>
        <taxon>Actinomycetota</taxon>
        <taxon>Actinomycetes</taxon>
        <taxon>Micrococcales</taxon>
        <taxon>Microbacteriaceae</taxon>
        <taxon>Pseudoclavibacter</taxon>
    </lineage>
</organism>
<dbReference type="AlphaFoldDB" id="A0A7W4YFK5"/>
<reference evidence="1 2" key="1">
    <citation type="submission" date="2020-08" db="EMBL/GenBank/DDBJ databases">
        <title>Sequencing the genomes of 1000 actinobacteria strains.</title>
        <authorList>
            <person name="Klenk H.-P."/>
        </authorList>
    </citation>
    <scope>NUCLEOTIDE SEQUENCE [LARGE SCALE GENOMIC DNA]</scope>
    <source>
        <strain evidence="1 2">DSM 20419</strain>
    </source>
</reference>
<proteinExistence type="predicted"/>
<sequence length="79" mass="8900">MTEQTDTTTKMGTDDVAPRDEVRVVKYIVQPVVVVVRANGDVDEMPMNRFAKKPRELQSWVDGLHTELEQLQDEVDAGA</sequence>
<gene>
    <name evidence="1" type="ORF">FHX72_001072</name>
</gene>